<evidence type="ECO:0000256" key="1">
    <source>
        <dbReference type="ARBA" id="ARBA00023157"/>
    </source>
</evidence>
<sequence>MASPSTARVSFCNLFLFVCTATSIASAAEYIVGDERGWNNRSPPALPNELFYTWWADLHTFYVGDRLNFNNETDTVQLVNRKDYINCNTSNPIQELKGNNTVFELRKLGYHHFISGEADNCLAGQKMMVLVVHDGYKRTHNDSKSAARVV</sequence>
<dbReference type="PANTHER" id="PTHR33021:SF14">
    <property type="entry name" value="OS01G0272700 PROTEIN"/>
    <property type="match status" value="1"/>
</dbReference>
<feature type="chain" id="PRO_5042297158" description="Phytocyanin domain-containing protein" evidence="3">
    <location>
        <begin position="28"/>
        <end position="150"/>
    </location>
</feature>
<keyword evidence="1" id="KW-1015">Disulfide bond</keyword>
<dbReference type="AlphaFoldDB" id="A0AAD6EQZ9"/>
<comment type="caution">
    <text evidence="5">The sequence shown here is derived from an EMBL/GenBank/DDBJ whole genome shotgun (WGS) entry which is preliminary data.</text>
</comment>
<dbReference type="GO" id="GO:0009055">
    <property type="term" value="F:electron transfer activity"/>
    <property type="evidence" value="ECO:0007669"/>
    <property type="project" value="InterPro"/>
</dbReference>
<dbReference type="FunFam" id="2.60.40.420:FF:000034">
    <property type="entry name" value="Cupredoxin superfamily protein"/>
    <property type="match status" value="1"/>
</dbReference>
<dbReference type="EMBL" id="JAMRDG010000001">
    <property type="protein sequence ID" value="KAJ3697750.1"/>
    <property type="molecule type" value="Genomic_DNA"/>
</dbReference>
<keyword evidence="6" id="KW-1185">Reference proteome</keyword>
<evidence type="ECO:0000256" key="3">
    <source>
        <dbReference type="SAM" id="SignalP"/>
    </source>
</evidence>
<keyword evidence="2" id="KW-0325">Glycoprotein</keyword>
<name>A0AAD6EQZ9_9POAL</name>
<evidence type="ECO:0000259" key="4">
    <source>
        <dbReference type="PROSITE" id="PS51485"/>
    </source>
</evidence>
<dbReference type="SUPFAM" id="SSF49503">
    <property type="entry name" value="Cupredoxins"/>
    <property type="match status" value="1"/>
</dbReference>
<dbReference type="GO" id="GO:0005886">
    <property type="term" value="C:plasma membrane"/>
    <property type="evidence" value="ECO:0007669"/>
    <property type="project" value="TreeGrafter"/>
</dbReference>
<gene>
    <name evidence="5" type="ORF">LUZ61_001455</name>
</gene>
<keyword evidence="3" id="KW-0732">Signal</keyword>
<protein>
    <recommendedName>
        <fullName evidence="4">Phytocyanin domain-containing protein</fullName>
    </recommendedName>
</protein>
<dbReference type="Gene3D" id="2.60.40.420">
    <property type="entry name" value="Cupredoxins - blue copper proteins"/>
    <property type="match status" value="1"/>
</dbReference>
<reference evidence="5 6" key="1">
    <citation type="journal article" date="2022" name="Cell">
        <title>Repeat-based holocentromeres influence genome architecture and karyotype evolution.</title>
        <authorList>
            <person name="Hofstatter P.G."/>
            <person name="Thangavel G."/>
            <person name="Lux T."/>
            <person name="Neumann P."/>
            <person name="Vondrak T."/>
            <person name="Novak P."/>
            <person name="Zhang M."/>
            <person name="Costa L."/>
            <person name="Castellani M."/>
            <person name="Scott A."/>
            <person name="Toegelov H."/>
            <person name="Fuchs J."/>
            <person name="Mata-Sucre Y."/>
            <person name="Dias Y."/>
            <person name="Vanzela A.L.L."/>
            <person name="Huettel B."/>
            <person name="Almeida C.C.S."/>
            <person name="Simkova H."/>
            <person name="Souza G."/>
            <person name="Pedrosa-Harand A."/>
            <person name="Macas J."/>
            <person name="Mayer K.F.X."/>
            <person name="Houben A."/>
            <person name="Marques A."/>
        </authorList>
    </citation>
    <scope>NUCLEOTIDE SEQUENCE [LARGE SCALE GENOMIC DNA]</scope>
    <source>
        <strain evidence="5">RhyTen1mFocal</strain>
    </source>
</reference>
<accession>A0AAD6EQZ9</accession>
<dbReference type="Pfam" id="PF02298">
    <property type="entry name" value="Cu_bind_like"/>
    <property type="match status" value="1"/>
</dbReference>
<organism evidence="5 6">
    <name type="scientific">Rhynchospora tenuis</name>
    <dbReference type="NCBI Taxonomy" id="198213"/>
    <lineage>
        <taxon>Eukaryota</taxon>
        <taxon>Viridiplantae</taxon>
        <taxon>Streptophyta</taxon>
        <taxon>Embryophyta</taxon>
        <taxon>Tracheophyta</taxon>
        <taxon>Spermatophyta</taxon>
        <taxon>Magnoliopsida</taxon>
        <taxon>Liliopsida</taxon>
        <taxon>Poales</taxon>
        <taxon>Cyperaceae</taxon>
        <taxon>Cyperoideae</taxon>
        <taxon>Rhynchosporeae</taxon>
        <taxon>Rhynchospora</taxon>
    </lineage>
</organism>
<dbReference type="InterPro" id="IPR003245">
    <property type="entry name" value="Phytocyanin_dom"/>
</dbReference>
<feature type="signal peptide" evidence="3">
    <location>
        <begin position="1"/>
        <end position="27"/>
    </location>
</feature>
<dbReference type="InterPro" id="IPR039391">
    <property type="entry name" value="Phytocyanin-like"/>
</dbReference>
<dbReference type="InterPro" id="IPR008972">
    <property type="entry name" value="Cupredoxin"/>
</dbReference>
<dbReference type="PANTHER" id="PTHR33021">
    <property type="entry name" value="BLUE COPPER PROTEIN"/>
    <property type="match status" value="1"/>
</dbReference>
<evidence type="ECO:0000313" key="6">
    <source>
        <dbReference type="Proteomes" id="UP001210211"/>
    </source>
</evidence>
<dbReference type="Proteomes" id="UP001210211">
    <property type="component" value="Unassembled WGS sequence"/>
</dbReference>
<evidence type="ECO:0000256" key="2">
    <source>
        <dbReference type="ARBA" id="ARBA00023180"/>
    </source>
</evidence>
<feature type="domain" description="Phytocyanin" evidence="4">
    <location>
        <begin position="28"/>
        <end position="133"/>
    </location>
</feature>
<dbReference type="PROSITE" id="PS51485">
    <property type="entry name" value="PHYTOCYANIN"/>
    <property type="match status" value="1"/>
</dbReference>
<proteinExistence type="predicted"/>
<evidence type="ECO:0000313" key="5">
    <source>
        <dbReference type="EMBL" id="KAJ3697750.1"/>
    </source>
</evidence>